<accession>A0A497X8W8</accession>
<evidence type="ECO:0000256" key="4">
    <source>
        <dbReference type="PIRNR" id="PIRNR001338"/>
    </source>
</evidence>
<dbReference type="PANTHER" id="PTHR23046:SF2">
    <property type="entry name" value="PHOSPHORIBOSYLAMINOIMIDAZOLE CARBOXYLASE"/>
    <property type="match status" value="1"/>
</dbReference>
<dbReference type="EC" id="5.4.99.18" evidence="3 4"/>
<proteinExistence type="inferred from homology"/>
<sequence length="165" mass="16991">MSKKNPLVGIVMGSDSDWPVMKACAETLKQFGIAHEAKVLSAHRTPDAALDYASSAQGRGMKVLIGAAGGAAHLAGVLAAKTELPVLAVPMPSKHLQGLDSLLAMVQMPGGIPVATFAIGEAGATNAALFAVSMLALSDAEMAKKLSAFRTRQTEKVLAKTLPEV</sequence>
<dbReference type="SMART" id="SM01001">
    <property type="entry name" value="AIRC"/>
    <property type="match status" value="1"/>
</dbReference>
<dbReference type="NCBIfam" id="TIGR01162">
    <property type="entry name" value="purE"/>
    <property type="match status" value="1"/>
</dbReference>
<evidence type="ECO:0000256" key="3">
    <source>
        <dbReference type="HAMAP-Rule" id="MF_01929"/>
    </source>
</evidence>
<gene>
    <name evidence="3" type="primary">purE</name>
    <name evidence="7" type="ORF">DFR35_2793</name>
</gene>
<evidence type="ECO:0000313" key="7">
    <source>
        <dbReference type="EMBL" id="RLJ62150.1"/>
    </source>
</evidence>
<name>A0A497X8W8_9PROT</name>
<comment type="similarity">
    <text evidence="3">Belongs to the AIR carboxylase family. Class I subfamily.</text>
</comment>
<dbReference type="HAMAP" id="MF_01929">
    <property type="entry name" value="PurE_classI"/>
    <property type="match status" value="1"/>
</dbReference>
<dbReference type="OrthoDB" id="9791908at2"/>
<dbReference type="PIRSF" id="PIRSF001338">
    <property type="entry name" value="AIR_carboxylase"/>
    <property type="match status" value="1"/>
</dbReference>
<evidence type="ECO:0000256" key="1">
    <source>
        <dbReference type="ARBA" id="ARBA00022755"/>
    </source>
</evidence>
<protein>
    <recommendedName>
        <fullName evidence="3 4">N5-carboxyaminoimidazole ribonucleotide mutase</fullName>
        <shortName evidence="3 4">N5-CAIR mutase</shortName>
        <ecNumber evidence="3 4">5.4.99.18</ecNumber>
    </recommendedName>
    <alternativeName>
        <fullName evidence="3">5-(carboxyamino)imidazole ribonucleotide mutase</fullName>
    </alternativeName>
</protein>
<dbReference type="PANTHER" id="PTHR23046">
    <property type="entry name" value="PHOSPHORIBOSYLAMINOIMIDAZOLE CARBOXYLASE CATALYTIC SUBUNIT"/>
    <property type="match status" value="1"/>
</dbReference>
<dbReference type="GO" id="GO:0006189">
    <property type="term" value="P:'de novo' IMP biosynthetic process"/>
    <property type="evidence" value="ECO:0007669"/>
    <property type="project" value="UniProtKB-UniRule"/>
</dbReference>
<dbReference type="Proteomes" id="UP000268908">
    <property type="component" value="Unassembled WGS sequence"/>
</dbReference>
<dbReference type="SUPFAM" id="SSF52255">
    <property type="entry name" value="N5-CAIR mutase (phosphoribosylaminoimidazole carboxylase, PurE)"/>
    <property type="match status" value="1"/>
</dbReference>
<organism evidence="7 8">
    <name type="scientific">Sulfurisoma sediminicola</name>
    <dbReference type="NCBI Taxonomy" id="1381557"/>
    <lineage>
        <taxon>Bacteria</taxon>
        <taxon>Pseudomonadati</taxon>
        <taxon>Pseudomonadota</taxon>
        <taxon>Betaproteobacteria</taxon>
        <taxon>Nitrosomonadales</taxon>
        <taxon>Sterolibacteriaceae</taxon>
        <taxon>Sulfurisoma</taxon>
    </lineage>
</organism>
<dbReference type="Gene3D" id="3.40.50.1970">
    <property type="match status" value="1"/>
</dbReference>
<feature type="binding site" evidence="3 5">
    <location>
        <position position="17"/>
    </location>
    <ligand>
        <name>substrate</name>
    </ligand>
</feature>
<dbReference type="Pfam" id="PF00731">
    <property type="entry name" value="AIRC"/>
    <property type="match status" value="1"/>
</dbReference>
<feature type="domain" description="PurE" evidence="6">
    <location>
        <begin position="6"/>
        <end position="157"/>
    </location>
</feature>
<dbReference type="EMBL" id="RCCI01000008">
    <property type="protein sequence ID" value="RLJ62150.1"/>
    <property type="molecule type" value="Genomic_DNA"/>
</dbReference>
<comment type="pathway">
    <text evidence="3 4">Purine metabolism; IMP biosynthesis via de novo pathway; 5-amino-1-(5-phospho-D-ribosyl)imidazole-4-carboxylate from 5-amino-1-(5-phospho-D-ribosyl)imidazole (N5-CAIR route): step 2/2.</text>
</comment>
<dbReference type="InterPro" id="IPR000031">
    <property type="entry name" value="PurE_dom"/>
</dbReference>
<keyword evidence="2 3" id="KW-0413">Isomerase</keyword>
<comment type="caution">
    <text evidence="7">The sequence shown here is derived from an EMBL/GenBank/DDBJ whole genome shotgun (WGS) entry which is preliminary data.</text>
</comment>
<keyword evidence="1 3" id="KW-0658">Purine biosynthesis</keyword>
<dbReference type="InterPro" id="IPR033747">
    <property type="entry name" value="PurE_ClassI"/>
</dbReference>
<comment type="function">
    <text evidence="3 4">Catalyzes the conversion of N5-carboxyaminoimidazole ribonucleotide (N5-CAIR) to 4-carboxy-5-aminoimidazole ribonucleotide (CAIR).</text>
</comment>
<reference evidence="7 8" key="1">
    <citation type="submission" date="2018-10" db="EMBL/GenBank/DDBJ databases">
        <title>Genomic Encyclopedia of Type Strains, Phase IV (KMG-IV): sequencing the most valuable type-strain genomes for metagenomic binning, comparative biology and taxonomic classification.</title>
        <authorList>
            <person name="Goeker M."/>
        </authorList>
    </citation>
    <scope>NUCLEOTIDE SEQUENCE [LARGE SCALE GENOMIC DNA]</scope>
    <source>
        <strain evidence="7 8">DSM 26916</strain>
    </source>
</reference>
<feature type="binding site" evidence="3 5">
    <location>
        <position position="14"/>
    </location>
    <ligand>
        <name>substrate</name>
    </ligand>
</feature>
<dbReference type="UniPathway" id="UPA00074">
    <property type="reaction ID" value="UER00943"/>
</dbReference>
<evidence type="ECO:0000256" key="2">
    <source>
        <dbReference type="ARBA" id="ARBA00023235"/>
    </source>
</evidence>
<evidence type="ECO:0000259" key="6">
    <source>
        <dbReference type="SMART" id="SM01001"/>
    </source>
</evidence>
<dbReference type="InterPro" id="IPR024694">
    <property type="entry name" value="PurE_prokaryotes"/>
</dbReference>
<dbReference type="AlphaFoldDB" id="A0A497X8W8"/>
<comment type="catalytic activity">
    <reaction evidence="3 4">
        <text>5-carboxyamino-1-(5-phospho-D-ribosyl)imidazole + H(+) = 5-amino-1-(5-phospho-D-ribosyl)imidazole-4-carboxylate</text>
        <dbReference type="Rhea" id="RHEA:13193"/>
        <dbReference type="ChEBI" id="CHEBI:15378"/>
        <dbReference type="ChEBI" id="CHEBI:58730"/>
        <dbReference type="ChEBI" id="CHEBI:77657"/>
        <dbReference type="EC" id="5.4.99.18"/>
    </reaction>
</comment>
<evidence type="ECO:0000256" key="5">
    <source>
        <dbReference type="PIRSR" id="PIRSR001338-1"/>
    </source>
</evidence>
<dbReference type="GO" id="GO:0034023">
    <property type="term" value="F:5-(carboxyamino)imidazole ribonucleotide mutase activity"/>
    <property type="evidence" value="ECO:0007669"/>
    <property type="project" value="UniProtKB-UniRule"/>
</dbReference>
<keyword evidence="8" id="KW-1185">Reference proteome</keyword>
<feature type="binding site" evidence="3 5">
    <location>
        <position position="44"/>
    </location>
    <ligand>
        <name>substrate</name>
    </ligand>
</feature>
<evidence type="ECO:0000313" key="8">
    <source>
        <dbReference type="Proteomes" id="UP000268908"/>
    </source>
</evidence>
<dbReference type="RefSeq" id="WP_121243283.1">
    <property type="nucleotide sequence ID" value="NZ_BHVV01000002.1"/>
</dbReference>